<dbReference type="PROSITE" id="PS51257">
    <property type="entry name" value="PROKAR_LIPOPROTEIN"/>
    <property type="match status" value="1"/>
</dbReference>
<organism evidence="3 4">
    <name type="scientific">candidate division CSSED10-310 bacterium</name>
    <dbReference type="NCBI Taxonomy" id="2855610"/>
    <lineage>
        <taxon>Bacteria</taxon>
        <taxon>Bacteria division CSSED10-310</taxon>
    </lineage>
</organism>
<accession>A0ABV6Z1L1</accession>
<feature type="signal peptide" evidence="1">
    <location>
        <begin position="1"/>
        <end position="23"/>
    </location>
</feature>
<evidence type="ECO:0000256" key="1">
    <source>
        <dbReference type="SAM" id="SignalP"/>
    </source>
</evidence>
<evidence type="ECO:0000313" key="3">
    <source>
        <dbReference type="EMBL" id="MFC1852340.1"/>
    </source>
</evidence>
<gene>
    <name evidence="3" type="ORF">ACFL27_19250</name>
</gene>
<keyword evidence="1" id="KW-0732">Signal</keyword>
<feature type="domain" description="BACON" evidence="2">
    <location>
        <begin position="32"/>
        <end position="118"/>
    </location>
</feature>
<proteinExistence type="predicted"/>
<name>A0ABV6Z1L1_UNCC1</name>
<evidence type="ECO:0000259" key="2">
    <source>
        <dbReference type="Pfam" id="PF19190"/>
    </source>
</evidence>
<dbReference type="EMBL" id="JBHPBY010000300">
    <property type="protein sequence ID" value="MFC1852340.1"/>
    <property type="molecule type" value="Genomic_DNA"/>
</dbReference>
<dbReference type="Gene3D" id="2.60.40.10">
    <property type="entry name" value="Immunoglobulins"/>
    <property type="match status" value="1"/>
</dbReference>
<comment type="caution">
    <text evidence="3">The sequence shown here is derived from an EMBL/GenBank/DDBJ whole genome shotgun (WGS) entry which is preliminary data.</text>
</comment>
<dbReference type="InterPro" id="IPR013783">
    <property type="entry name" value="Ig-like_fold"/>
</dbReference>
<protein>
    <recommendedName>
        <fullName evidence="2">BACON domain-containing protein</fullName>
    </recommendedName>
</protein>
<dbReference type="InterPro" id="IPR024361">
    <property type="entry name" value="BACON"/>
</dbReference>
<feature type="chain" id="PRO_5047184548" description="BACON domain-containing protein" evidence="1">
    <location>
        <begin position="24"/>
        <end position="257"/>
    </location>
</feature>
<reference evidence="3 4" key="1">
    <citation type="submission" date="2024-09" db="EMBL/GenBank/DDBJ databases">
        <title>Laminarin stimulates single cell rates of sulfate reduction while oxygen inhibits transcriptomic activity in coastal marine sediment.</title>
        <authorList>
            <person name="Lindsay M."/>
            <person name="Orcutt B."/>
            <person name="Emerson D."/>
            <person name="Stepanauskas R."/>
            <person name="D'Angelo T."/>
        </authorList>
    </citation>
    <scope>NUCLEOTIDE SEQUENCE [LARGE SCALE GENOMIC DNA]</scope>
    <source>
        <strain evidence="3">SAG AM-311-K15</strain>
    </source>
</reference>
<keyword evidence="4" id="KW-1185">Reference proteome</keyword>
<evidence type="ECO:0000313" key="4">
    <source>
        <dbReference type="Proteomes" id="UP001594351"/>
    </source>
</evidence>
<sequence>MKYFRVCIIITCLSFFIFLGCPGEDSKDPASLALDQTTINFGASNTSMTVVLRNDGEETANWSVSYNCEWIQQISPNSGSLEGGATVSVTIVISRSGCATGDHNTVISFSAEETAIDLTAQMTVACAKVRFYNSLYWTSTGNFCATLTGKGSDGSHTWNSVTGNYSSYQNVCSTTLSSFTVKLRKNTSCSSTAQYTINFSGTFNLKSGKKYSILLYLTGSSVTIGLTEESSNTGVDELLWVIESDTEQTFDDVLMNY</sequence>
<dbReference type="Proteomes" id="UP001594351">
    <property type="component" value="Unassembled WGS sequence"/>
</dbReference>
<dbReference type="Pfam" id="PF19190">
    <property type="entry name" value="BACON_2"/>
    <property type="match status" value="1"/>
</dbReference>